<dbReference type="EMBL" id="LZDN01000040">
    <property type="protein sequence ID" value="OBX48865.1"/>
    <property type="molecule type" value="Genomic_DNA"/>
</dbReference>
<evidence type="ECO:0000313" key="2">
    <source>
        <dbReference type="Proteomes" id="UP000092671"/>
    </source>
</evidence>
<protein>
    <submittedName>
        <fullName evidence="1">Uncharacterized protein</fullName>
    </submittedName>
</protein>
<evidence type="ECO:0000313" key="1">
    <source>
        <dbReference type="EMBL" id="OBX48865.1"/>
    </source>
</evidence>
<accession>A0A1B8PIB2</accession>
<name>A0A1B8PIB2_MORNO</name>
<comment type="caution">
    <text evidence="1">The sequence shown here is derived from an EMBL/GenBank/DDBJ whole genome shotgun (WGS) entry which is preliminary data.</text>
</comment>
<proteinExistence type="predicted"/>
<dbReference type="Proteomes" id="UP000092671">
    <property type="component" value="Unassembled WGS sequence"/>
</dbReference>
<reference evidence="1 2" key="1">
    <citation type="submission" date="2016-06" db="EMBL/GenBank/DDBJ databases">
        <title>Draft genome of Moraxella nonliquefaciens CCUG 60284.</title>
        <authorList>
            <person name="Salva-Serra F."/>
            <person name="Engstrom-Jakobsson H."/>
            <person name="Thorell K."/>
            <person name="Gonzales-Siles L."/>
            <person name="Karlsson R."/>
            <person name="Boulund F."/>
            <person name="Engstrand L."/>
            <person name="Kristiansson E."/>
            <person name="Moore E."/>
        </authorList>
    </citation>
    <scope>NUCLEOTIDE SEQUENCE [LARGE SCALE GENOMIC DNA]</scope>
    <source>
        <strain evidence="1 2">CCUG 60284</strain>
    </source>
</reference>
<dbReference type="AlphaFoldDB" id="A0A1B8PIB2"/>
<sequence>MVQAGNNHKANLVQINANRAHELIQGVRRQAHQVGCLPQPDDCASVQYSQQQVTPPSLFFGNYSCKGRDTRTA</sequence>
<organism evidence="1 2">
    <name type="scientific">Moraxella nonliquefaciens</name>
    <dbReference type="NCBI Taxonomy" id="478"/>
    <lineage>
        <taxon>Bacteria</taxon>
        <taxon>Pseudomonadati</taxon>
        <taxon>Pseudomonadota</taxon>
        <taxon>Gammaproteobacteria</taxon>
        <taxon>Moraxellales</taxon>
        <taxon>Moraxellaceae</taxon>
        <taxon>Moraxella</taxon>
    </lineage>
</organism>
<gene>
    <name evidence="1" type="ORF">A9Z60_04290</name>
</gene>